<dbReference type="EMBL" id="SLWV01000021">
    <property type="protein sequence ID" value="TCO71452.1"/>
    <property type="molecule type" value="Genomic_DNA"/>
</dbReference>
<feature type="binding site" evidence="9">
    <location>
        <position position="144"/>
    </location>
    <ligand>
        <name>(S)-2,3,4,5-tetrahydrodipicolinate</name>
        <dbReference type="ChEBI" id="CHEBI:16845"/>
    </ligand>
</feature>
<dbReference type="PIRSF" id="PIRSF000161">
    <property type="entry name" value="DHPR"/>
    <property type="match status" value="1"/>
</dbReference>
<dbReference type="GO" id="GO:0050661">
    <property type="term" value="F:NADP binding"/>
    <property type="evidence" value="ECO:0007669"/>
    <property type="project" value="UniProtKB-UniRule"/>
</dbReference>
<dbReference type="PANTHER" id="PTHR20836">
    <property type="entry name" value="DIHYDRODIPICOLINATE REDUCTASE"/>
    <property type="match status" value="1"/>
</dbReference>
<evidence type="ECO:0000313" key="14">
    <source>
        <dbReference type="Proteomes" id="UP000294919"/>
    </source>
</evidence>
<dbReference type="RefSeq" id="WP_132246507.1">
    <property type="nucleotide sequence ID" value="NZ_SLWV01000021.1"/>
</dbReference>
<comment type="subunit">
    <text evidence="9">Homotetramer.</text>
</comment>
<evidence type="ECO:0000259" key="12">
    <source>
        <dbReference type="Pfam" id="PF05173"/>
    </source>
</evidence>
<evidence type="ECO:0000256" key="2">
    <source>
        <dbReference type="ARBA" id="ARBA00022490"/>
    </source>
</evidence>
<evidence type="ECO:0000256" key="9">
    <source>
        <dbReference type="HAMAP-Rule" id="MF_00102"/>
    </source>
</evidence>
<keyword evidence="14" id="KW-1185">Reference proteome</keyword>
<name>A0A4R2KGC9_9FIRM</name>
<dbReference type="InterPro" id="IPR036291">
    <property type="entry name" value="NAD(P)-bd_dom_sf"/>
</dbReference>
<accession>A0A4R2KGC9</accession>
<evidence type="ECO:0000256" key="7">
    <source>
        <dbReference type="ARBA" id="ARBA00023027"/>
    </source>
</evidence>
<keyword evidence="5 9" id="KW-0220">Diaminopimelate biosynthesis</keyword>
<feature type="binding site" evidence="9">
    <location>
        <begin position="86"/>
        <end position="88"/>
    </location>
    <ligand>
        <name>NAD(+)</name>
        <dbReference type="ChEBI" id="CHEBI:57540"/>
    </ligand>
</feature>
<keyword evidence="4 9" id="KW-0521">NADP</keyword>
<dbReference type="Gene3D" id="3.40.50.720">
    <property type="entry name" value="NAD(P)-binding Rossmann-like Domain"/>
    <property type="match status" value="1"/>
</dbReference>
<dbReference type="CDD" id="cd02274">
    <property type="entry name" value="DHDPR_N"/>
    <property type="match status" value="1"/>
</dbReference>
<evidence type="ECO:0000256" key="3">
    <source>
        <dbReference type="ARBA" id="ARBA00022605"/>
    </source>
</evidence>
<feature type="domain" description="Dihydrodipicolinate reductase C-terminal" evidence="12">
    <location>
        <begin position="116"/>
        <end position="250"/>
    </location>
</feature>
<keyword evidence="8 9" id="KW-0457">Lysine biosynthesis</keyword>
<dbReference type="InterPro" id="IPR000846">
    <property type="entry name" value="DapB_N"/>
</dbReference>
<dbReference type="AlphaFoldDB" id="A0A4R2KGC9"/>
<evidence type="ECO:0000259" key="11">
    <source>
        <dbReference type="Pfam" id="PF01113"/>
    </source>
</evidence>
<proteinExistence type="inferred from homology"/>
<feature type="binding site" evidence="9">
    <location>
        <position position="34"/>
    </location>
    <ligand>
        <name>NAD(+)</name>
        <dbReference type="ChEBI" id="CHEBI:57540"/>
    </ligand>
</feature>
<evidence type="ECO:0000256" key="1">
    <source>
        <dbReference type="ARBA" id="ARBA00006642"/>
    </source>
</evidence>
<comment type="pathway">
    <text evidence="9">Amino-acid biosynthesis; L-lysine biosynthesis via DAP pathway; (S)-tetrahydrodipicolinate from L-aspartate: step 4/4.</text>
</comment>
<dbReference type="GO" id="GO:0016726">
    <property type="term" value="F:oxidoreductase activity, acting on CH or CH2 groups, NAD or NADP as acceptor"/>
    <property type="evidence" value="ECO:0007669"/>
    <property type="project" value="UniProtKB-UniRule"/>
</dbReference>
<comment type="similarity">
    <text evidence="1 9">Belongs to the DapB family.</text>
</comment>
<dbReference type="GO" id="GO:0009089">
    <property type="term" value="P:lysine biosynthetic process via diaminopimelate"/>
    <property type="evidence" value="ECO:0007669"/>
    <property type="project" value="UniProtKB-UniRule"/>
</dbReference>
<dbReference type="SUPFAM" id="SSF55347">
    <property type="entry name" value="Glyceraldehyde-3-phosphate dehydrogenase-like, C-terminal domain"/>
    <property type="match status" value="1"/>
</dbReference>
<comment type="subcellular location">
    <subcellularLocation>
        <location evidence="9">Cytoplasm</location>
    </subcellularLocation>
</comment>
<dbReference type="EC" id="1.17.1.8" evidence="9 10"/>
<comment type="caution">
    <text evidence="9">Was originally thought to be a dihydrodipicolinate reductase (DHDPR), catalyzing the conversion of dihydrodipicolinate to tetrahydrodipicolinate. However, it was shown in E.coli that the substrate of the enzymatic reaction is not dihydrodipicolinate (DHDP) but in fact (2S,4S)-4-hydroxy-2,3,4,5-tetrahydrodipicolinic acid (HTPA), the product released by the DapA-catalyzed reaction.</text>
</comment>
<dbReference type="OrthoDB" id="9790352at2"/>
<evidence type="ECO:0000313" key="13">
    <source>
        <dbReference type="EMBL" id="TCO71452.1"/>
    </source>
</evidence>
<keyword evidence="3 9" id="KW-0028">Amino-acid biosynthesis</keyword>
<dbReference type="GO" id="GO:0051287">
    <property type="term" value="F:NAD binding"/>
    <property type="evidence" value="ECO:0007669"/>
    <property type="project" value="UniProtKB-UniRule"/>
</dbReference>
<protein>
    <recommendedName>
        <fullName evidence="9 10">4-hydroxy-tetrahydrodipicolinate reductase</fullName>
        <shortName evidence="9">HTPA reductase</shortName>
        <ecNumber evidence="9 10">1.17.1.8</ecNumber>
    </recommendedName>
</protein>
<dbReference type="HAMAP" id="MF_00102">
    <property type="entry name" value="DapB"/>
    <property type="match status" value="1"/>
</dbReference>
<dbReference type="PANTHER" id="PTHR20836:SF7">
    <property type="entry name" value="4-HYDROXY-TETRAHYDRODIPICOLINATE REDUCTASE"/>
    <property type="match status" value="1"/>
</dbReference>
<comment type="caution">
    <text evidence="13">The sequence shown here is derived from an EMBL/GenBank/DDBJ whole genome shotgun (WGS) entry which is preliminary data.</text>
</comment>
<keyword evidence="2 9" id="KW-0963">Cytoplasm</keyword>
<evidence type="ECO:0000256" key="6">
    <source>
        <dbReference type="ARBA" id="ARBA00023002"/>
    </source>
</evidence>
<feature type="domain" description="Dihydrodipicolinate reductase N-terminal" evidence="11">
    <location>
        <begin position="2"/>
        <end position="113"/>
    </location>
</feature>
<dbReference type="GO" id="GO:0008839">
    <property type="term" value="F:4-hydroxy-tetrahydrodipicolinate reductase"/>
    <property type="evidence" value="ECO:0007669"/>
    <property type="project" value="UniProtKB-UniRule"/>
</dbReference>
<comment type="catalytic activity">
    <reaction evidence="9">
        <text>(S)-2,3,4,5-tetrahydrodipicolinate + NAD(+) + H2O = (2S,4S)-4-hydroxy-2,3,4,5-tetrahydrodipicolinate + NADH + H(+)</text>
        <dbReference type="Rhea" id="RHEA:35323"/>
        <dbReference type="ChEBI" id="CHEBI:15377"/>
        <dbReference type="ChEBI" id="CHEBI:15378"/>
        <dbReference type="ChEBI" id="CHEBI:16845"/>
        <dbReference type="ChEBI" id="CHEBI:57540"/>
        <dbReference type="ChEBI" id="CHEBI:57945"/>
        <dbReference type="ChEBI" id="CHEBI:67139"/>
        <dbReference type="EC" id="1.17.1.8"/>
    </reaction>
</comment>
<organism evidence="13 14">
    <name type="scientific">Marinisporobacter balticus</name>
    <dbReference type="NCBI Taxonomy" id="2018667"/>
    <lineage>
        <taxon>Bacteria</taxon>
        <taxon>Bacillati</taxon>
        <taxon>Bacillota</taxon>
        <taxon>Clostridia</taxon>
        <taxon>Peptostreptococcales</taxon>
        <taxon>Thermotaleaceae</taxon>
        <taxon>Marinisporobacter</taxon>
    </lineage>
</organism>
<dbReference type="Proteomes" id="UP000294919">
    <property type="component" value="Unassembled WGS sequence"/>
</dbReference>
<dbReference type="GO" id="GO:0019877">
    <property type="term" value="P:diaminopimelate biosynthetic process"/>
    <property type="evidence" value="ECO:0007669"/>
    <property type="project" value="UniProtKB-UniRule"/>
</dbReference>
<dbReference type="UniPathway" id="UPA00034">
    <property type="reaction ID" value="UER00018"/>
</dbReference>
<feature type="binding site" evidence="9">
    <location>
        <begin position="8"/>
        <end position="13"/>
    </location>
    <ligand>
        <name>NAD(+)</name>
        <dbReference type="ChEBI" id="CHEBI:57540"/>
    </ligand>
</feature>
<evidence type="ECO:0000256" key="10">
    <source>
        <dbReference type="NCBIfam" id="TIGR00036"/>
    </source>
</evidence>
<feature type="binding site" evidence="9">
    <location>
        <position position="35"/>
    </location>
    <ligand>
        <name>NADP(+)</name>
        <dbReference type="ChEBI" id="CHEBI:58349"/>
    </ligand>
</feature>
<comment type="catalytic activity">
    <reaction evidence="9">
        <text>(S)-2,3,4,5-tetrahydrodipicolinate + NADP(+) + H2O = (2S,4S)-4-hydroxy-2,3,4,5-tetrahydrodipicolinate + NADPH + H(+)</text>
        <dbReference type="Rhea" id="RHEA:35331"/>
        <dbReference type="ChEBI" id="CHEBI:15377"/>
        <dbReference type="ChEBI" id="CHEBI:15378"/>
        <dbReference type="ChEBI" id="CHEBI:16845"/>
        <dbReference type="ChEBI" id="CHEBI:57783"/>
        <dbReference type="ChEBI" id="CHEBI:58349"/>
        <dbReference type="ChEBI" id="CHEBI:67139"/>
        <dbReference type="EC" id="1.17.1.8"/>
    </reaction>
</comment>
<evidence type="ECO:0000256" key="5">
    <source>
        <dbReference type="ARBA" id="ARBA00022915"/>
    </source>
</evidence>
<gene>
    <name evidence="9" type="primary">dapB</name>
    <name evidence="13" type="ORF">EV214_1212</name>
</gene>
<dbReference type="Pfam" id="PF05173">
    <property type="entry name" value="DapB_C"/>
    <property type="match status" value="1"/>
</dbReference>
<dbReference type="NCBIfam" id="TIGR00036">
    <property type="entry name" value="dapB"/>
    <property type="match status" value="1"/>
</dbReference>
<dbReference type="Pfam" id="PF01113">
    <property type="entry name" value="DapB_N"/>
    <property type="match status" value="1"/>
</dbReference>
<dbReference type="InterPro" id="IPR023940">
    <property type="entry name" value="DHDPR_bac"/>
</dbReference>
<comment type="caution">
    <text evidence="9">Lacks conserved residue(s) required for the propagation of feature annotation.</text>
</comment>
<feature type="binding site" evidence="9">
    <location>
        <begin position="153"/>
        <end position="154"/>
    </location>
    <ligand>
        <name>(S)-2,3,4,5-tetrahydrodipicolinate</name>
        <dbReference type="ChEBI" id="CHEBI:16845"/>
    </ligand>
</feature>
<keyword evidence="7 9" id="KW-0520">NAD</keyword>
<feature type="binding site" evidence="9">
    <location>
        <begin position="110"/>
        <end position="113"/>
    </location>
    <ligand>
        <name>NAD(+)</name>
        <dbReference type="ChEBI" id="CHEBI:57540"/>
    </ligand>
</feature>
<evidence type="ECO:0000256" key="8">
    <source>
        <dbReference type="ARBA" id="ARBA00023154"/>
    </source>
</evidence>
<dbReference type="InterPro" id="IPR022663">
    <property type="entry name" value="DapB_C"/>
</dbReference>
<comment type="function">
    <text evidence="9">Catalyzes the conversion of 4-hydroxy-tetrahydrodipicolinate (HTPA) to tetrahydrodipicolinate.</text>
</comment>
<reference evidence="13 14" key="1">
    <citation type="submission" date="2019-03" db="EMBL/GenBank/DDBJ databases">
        <title>Genomic Encyclopedia of Type Strains, Phase IV (KMG-IV): sequencing the most valuable type-strain genomes for metagenomic binning, comparative biology and taxonomic classification.</title>
        <authorList>
            <person name="Goeker M."/>
        </authorList>
    </citation>
    <scope>NUCLEOTIDE SEQUENCE [LARGE SCALE GENOMIC DNA]</scope>
    <source>
        <strain evidence="13 14">DSM 102940</strain>
    </source>
</reference>
<dbReference type="Gene3D" id="3.30.360.10">
    <property type="entry name" value="Dihydrodipicolinate Reductase, domain 2"/>
    <property type="match status" value="1"/>
</dbReference>
<feature type="active site" description="Proton donor" evidence="9">
    <location>
        <position position="147"/>
    </location>
</feature>
<dbReference type="SUPFAM" id="SSF51735">
    <property type="entry name" value="NAD(P)-binding Rossmann-fold domains"/>
    <property type="match status" value="1"/>
</dbReference>
<evidence type="ECO:0000256" key="4">
    <source>
        <dbReference type="ARBA" id="ARBA00022857"/>
    </source>
</evidence>
<dbReference type="GO" id="GO:0005829">
    <property type="term" value="C:cytosol"/>
    <property type="evidence" value="ECO:0007669"/>
    <property type="project" value="TreeGrafter"/>
</dbReference>
<keyword evidence="6 9" id="KW-0560">Oxidoreductase</keyword>
<sequence length="251" mass="27544">MIKVIVNGCNGKMGNILVKSVNNDEEVIVVAGIDRNINKQNHPFPVYSHPSKCLEKGDVLIDFSHHSLISDVLNYCVHTKTPLVLATSGIASDQKEQLLTASHAIPILQSPNMSLGVNVIIDLVKKATETLGHSFDIEIVEKYHNKKVDSPSGTTLMLANGIKDTFKEQTHFIFGRHGNNDDRKDTDIGIHSVRGGTFMGEHTILFAGADEVVEITHKALSKDIFALGAIKAAKFLVDKKNGFYTMNDLLK</sequence>